<keyword evidence="5 9" id="KW-0812">Transmembrane</keyword>
<keyword evidence="4" id="KW-0997">Cell inner membrane</keyword>
<dbReference type="RefSeq" id="WP_187042149.1">
    <property type="nucleotide sequence ID" value="NZ_JARXNK020000094.1"/>
</dbReference>
<comment type="subcellular location">
    <subcellularLocation>
        <location evidence="1">Cell inner membrane</location>
        <topology evidence="1">Multi-pass membrane protein</topology>
    </subcellularLocation>
    <subcellularLocation>
        <location evidence="9">Cell membrane</location>
        <topology evidence="9">Multi-pass membrane protein</topology>
    </subcellularLocation>
</comment>
<comment type="similarity">
    <text evidence="2 8">Belongs to the peptidase A24 family.</text>
</comment>
<dbReference type="InterPro" id="IPR014032">
    <property type="entry name" value="Peptidase_A24A_bac"/>
</dbReference>
<proteinExistence type="inferred from homology"/>
<feature type="domain" description="Prepilin type IV endopeptidase peptidase" evidence="11">
    <location>
        <begin position="122"/>
        <end position="231"/>
    </location>
</feature>
<keyword evidence="9" id="KW-0511">Multifunctional enzyme</keyword>
<keyword evidence="6 10" id="KW-1133">Transmembrane helix</keyword>
<feature type="transmembrane region" description="Helical" evidence="10">
    <location>
        <begin position="12"/>
        <end position="34"/>
    </location>
</feature>
<evidence type="ECO:0000256" key="6">
    <source>
        <dbReference type="ARBA" id="ARBA00022989"/>
    </source>
</evidence>
<evidence type="ECO:0000256" key="5">
    <source>
        <dbReference type="ARBA" id="ARBA00022692"/>
    </source>
</evidence>
<evidence type="ECO:0000256" key="9">
    <source>
        <dbReference type="RuleBase" id="RU003794"/>
    </source>
</evidence>
<evidence type="ECO:0000259" key="11">
    <source>
        <dbReference type="Pfam" id="PF01478"/>
    </source>
</evidence>
<keyword evidence="9 13" id="KW-0378">Hydrolase</keyword>
<evidence type="ECO:0000256" key="1">
    <source>
        <dbReference type="ARBA" id="ARBA00004429"/>
    </source>
</evidence>
<reference evidence="13 14" key="1">
    <citation type="submission" date="2024-04" db="EMBL/GenBank/DDBJ databases">
        <title>Two novel Raoultella species associated with bleeding cankers of broadleaf hosts, Raoultella scottia sp. nov. and Raoultella lignicola sp. nov.</title>
        <authorList>
            <person name="Brady C.L."/>
        </authorList>
    </citation>
    <scope>NUCLEOTIDE SEQUENCE [LARGE SCALE GENOMIC DNA]</scope>
    <source>
        <strain evidence="13 14">TW_WC1a.1</strain>
    </source>
</reference>
<sequence length="265" mass="29312">MTLLSAFSLQFPLVWGVFLFIFGLTFGSFFNVVIHRLPLMMQQEDNPRFNLCVPASFCPQCRRPLLWRDNIPLLSYLSLKGHSRCCQQPISRRYPLTELASGLIFVLAGGLLTPGLPLLGGLILLSTLLVLAIIDGKTQLLPDRLTLPLLWAGLLFNLHGTFVPLADAVIGAMAGYLSLWAVYWLFRLLTGKEALGYGDFKLLAALGAWSGWELLPQTLLCASASGLIWTLLQRRITLQSLDQPLAFGPWLALAGSGLFLWNQTL</sequence>
<dbReference type="EMBL" id="JARXNK020000094">
    <property type="protein sequence ID" value="MEL0550362.1"/>
    <property type="molecule type" value="Genomic_DNA"/>
</dbReference>
<accession>A0ABU9F3R2</accession>
<dbReference type="Proteomes" id="UP001312893">
    <property type="component" value="Unassembled WGS sequence"/>
</dbReference>
<comment type="catalytic activity">
    <reaction evidence="9">
        <text>Typically cleaves a -Gly-|-Phe- bond to release an N-terminal, basic peptide of 5-8 residues from type IV prepilin, and then N-methylates the new N-terminal amino group, the methyl donor being S-adenosyl-L-methionine.</text>
        <dbReference type="EC" id="3.4.23.43"/>
    </reaction>
</comment>
<comment type="caution">
    <text evidence="13">The sequence shown here is derived from an EMBL/GenBank/DDBJ whole genome shotgun (WGS) entry which is preliminary data.</text>
</comment>
<dbReference type="Pfam" id="PF01478">
    <property type="entry name" value="Peptidase_A24"/>
    <property type="match status" value="1"/>
</dbReference>
<keyword evidence="9" id="KW-0489">Methyltransferase</keyword>
<evidence type="ECO:0000256" key="3">
    <source>
        <dbReference type="ARBA" id="ARBA00022475"/>
    </source>
</evidence>
<dbReference type="Pfam" id="PF06750">
    <property type="entry name" value="A24_N_bact"/>
    <property type="match status" value="1"/>
</dbReference>
<protein>
    <recommendedName>
        <fullName evidence="9">Prepilin leader peptidase/N-methyltransferase</fullName>
        <ecNumber evidence="9">2.1.1.-</ecNumber>
        <ecNumber evidence="9">3.4.23.43</ecNumber>
    </recommendedName>
</protein>
<evidence type="ECO:0000256" key="4">
    <source>
        <dbReference type="ARBA" id="ARBA00022519"/>
    </source>
</evidence>
<dbReference type="EC" id="2.1.1.-" evidence="9"/>
<dbReference type="PANTHER" id="PTHR30487:SF0">
    <property type="entry name" value="PREPILIN LEADER PEPTIDASE_N-METHYLTRANSFERASE-RELATED"/>
    <property type="match status" value="1"/>
</dbReference>
<keyword evidence="3" id="KW-1003">Cell membrane</keyword>
<feature type="domain" description="Prepilin peptidase A24 N-terminal" evidence="12">
    <location>
        <begin position="21"/>
        <end position="108"/>
    </location>
</feature>
<evidence type="ECO:0000313" key="13">
    <source>
        <dbReference type="EMBL" id="MEL0550362.1"/>
    </source>
</evidence>
<dbReference type="Gene3D" id="1.20.120.1220">
    <property type="match status" value="1"/>
</dbReference>
<dbReference type="InterPro" id="IPR000045">
    <property type="entry name" value="Prepilin_IV_endopep_pep"/>
</dbReference>
<dbReference type="GO" id="GO:0016787">
    <property type="term" value="F:hydrolase activity"/>
    <property type="evidence" value="ECO:0007669"/>
    <property type="project" value="UniProtKB-KW"/>
</dbReference>
<evidence type="ECO:0000259" key="12">
    <source>
        <dbReference type="Pfam" id="PF06750"/>
    </source>
</evidence>
<feature type="transmembrane region" description="Helical" evidence="10">
    <location>
        <begin position="118"/>
        <end position="134"/>
    </location>
</feature>
<dbReference type="EC" id="3.4.23.43" evidence="9"/>
<keyword evidence="7 10" id="KW-0472">Membrane</keyword>
<dbReference type="PANTHER" id="PTHR30487">
    <property type="entry name" value="TYPE 4 PREPILIN-LIKE PROTEINS LEADER PEPTIDE-PROCESSING ENZYME"/>
    <property type="match status" value="1"/>
</dbReference>
<evidence type="ECO:0000256" key="8">
    <source>
        <dbReference type="RuleBase" id="RU003793"/>
    </source>
</evidence>
<name>A0ABU9F3R2_9ENTR</name>
<keyword evidence="9" id="KW-0808">Transferase</keyword>
<keyword evidence="14" id="KW-1185">Reference proteome</keyword>
<evidence type="ECO:0000313" key="14">
    <source>
        <dbReference type="Proteomes" id="UP001312893"/>
    </source>
</evidence>
<gene>
    <name evidence="13" type="ORF">QFI96_001430</name>
</gene>
<organism evidence="13 14">
    <name type="scientific">Raoultella lignicola</name>
    <dbReference type="NCBI Taxonomy" id="3040939"/>
    <lineage>
        <taxon>Bacteria</taxon>
        <taxon>Pseudomonadati</taxon>
        <taxon>Pseudomonadota</taxon>
        <taxon>Gammaproteobacteria</taxon>
        <taxon>Enterobacterales</taxon>
        <taxon>Enterobacteriaceae</taxon>
        <taxon>Klebsiella/Raoultella group</taxon>
        <taxon>Raoultella</taxon>
    </lineage>
</organism>
<keyword evidence="9" id="KW-0645">Protease</keyword>
<feature type="transmembrane region" description="Helical" evidence="10">
    <location>
        <begin position="169"/>
        <end position="190"/>
    </location>
</feature>
<dbReference type="InterPro" id="IPR010627">
    <property type="entry name" value="Prepilin_pept_A24_N"/>
</dbReference>
<evidence type="ECO:0000256" key="10">
    <source>
        <dbReference type="SAM" id="Phobius"/>
    </source>
</evidence>
<evidence type="ECO:0000256" key="2">
    <source>
        <dbReference type="ARBA" id="ARBA00005801"/>
    </source>
</evidence>
<dbReference type="PRINTS" id="PR00864">
    <property type="entry name" value="PREPILNPTASE"/>
</dbReference>
<dbReference type="InterPro" id="IPR050882">
    <property type="entry name" value="Prepilin_peptidase/N-MTase"/>
</dbReference>
<comment type="function">
    <text evidence="9">Plays an essential role in type IV pili and type II pseudopili formation by proteolytically removing the leader sequence from substrate proteins and subsequently monomethylating the alpha-amino group of the newly exposed N-terminal phenylalanine.</text>
</comment>
<evidence type="ECO:0000256" key="7">
    <source>
        <dbReference type="ARBA" id="ARBA00023136"/>
    </source>
</evidence>